<proteinExistence type="inferred from homology"/>
<protein>
    <recommendedName>
        <fullName evidence="1">DNA-directed DNA polymerase</fullName>
        <ecNumber evidence="1">2.7.7.7</ecNumber>
    </recommendedName>
</protein>
<reference evidence="9 11" key="1">
    <citation type="submission" date="2020-06" db="EMBL/GenBank/DDBJ databases">
        <title>Description of novel acetic acid bacteria.</title>
        <authorList>
            <person name="Sombolestani A."/>
        </authorList>
    </citation>
    <scope>NUCLEOTIDE SEQUENCE [LARGE SCALE GENOMIC DNA]</scope>
    <source>
        <strain evidence="9 11">LMG 26838</strain>
    </source>
</reference>
<dbReference type="SUPFAM" id="SSF48019">
    <property type="entry name" value="post-AAA+ oligomerization domain-like"/>
    <property type="match status" value="1"/>
</dbReference>
<dbReference type="PANTHER" id="PTHR34388:SF1">
    <property type="entry name" value="DNA POLYMERASE III SUBUNIT DELTA"/>
    <property type="match status" value="1"/>
</dbReference>
<evidence type="ECO:0000256" key="1">
    <source>
        <dbReference type="ARBA" id="ARBA00012417"/>
    </source>
</evidence>
<dbReference type="Proteomes" id="UP000565205">
    <property type="component" value="Unassembled WGS sequence"/>
</dbReference>
<evidence type="ECO:0000256" key="5">
    <source>
        <dbReference type="ARBA" id="ARBA00022932"/>
    </source>
</evidence>
<dbReference type="Gene3D" id="1.10.8.60">
    <property type="match status" value="1"/>
</dbReference>
<dbReference type="NCBIfam" id="TIGR01128">
    <property type="entry name" value="holA"/>
    <property type="match status" value="1"/>
</dbReference>
<evidence type="ECO:0000256" key="3">
    <source>
        <dbReference type="ARBA" id="ARBA00022695"/>
    </source>
</evidence>
<accession>A0A839UYA0</accession>
<dbReference type="GO" id="GO:0003677">
    <property type="term" value="F:DNA binding"/>
    <property type="evidence" value="ECO:0007669"/>
    <property type="project" value="InterPro"/>
</dbReference>
<dbReference type="EMBL" id="JABXXQ010000139">
    <property type="protein sequence ID" value="NVN30356.1"/>
    <property type="molecule type" value="Genomic_DNA"/>
</dbReference>
<comment type="similarity">
    <text evidence="6">Belongs to the DNA polymerase HolA subunit family.</text>
</comment>
<dbReference type="Gene3D" id="3.40.50.300">
    <property type="entry name" value="P-loop containing nucleotide triphosphate hydrolases"/>
    <property type="match status" value="1"/>
</dbReference>
<keyword evidence="5" id="KW-0239">DNA-directed DNA polymerase</keyword>
<dbReference type="Gene3D" id="1.20.272.10">
    <property type="match status" value="1"/>
</dbReference>
<comment type="caution">
    <text evidence="8">The sequence shown here is derived from an EMBL/GenBank/DDBJ whole genome shotgun (WGS) entry which is preliminary data.</text>
</comment>
<organism evidence="8 10">
    <name type="scientific">Endobacter medicaginis</name>
    <dbReference type="NCBI Taxonomy" id="1181271"/>
    <lineage>
        <taxon>Bacteria</taxon>
        <taxon>Pseudomonadati</taxon>
        <taxon>Pseudomonadota</taxon>
        <taxon>Alphaproteobacteria</taxon>
        <taxon>Acetobacterales</taxon>
        <taxon>Acetobacteraceae</taxon>
        <taxon>Endobacter</taxon>
    </lineage>
</organism>
<sequence length="350" mass="37026">MKVEPRQAARFLAELASARHPARVLLLHGDDPGLIRERAEAAVAGMLGPDRHDPFRLAVLERSGHERLEEEATAGSLIGGRRAVWVRDGNDALLGAVTRSLASGSDTLIVIEAPELPSRAKLRSALEANPAAAVLACYHEEGRALEASIATALAEAGVEIDRDALAFLADRLGSDRAAMRQEIAKLVLYAGPQRERLGLAALEALSGDAADLSLDDAAHAAMEGDLALADRAVERALAEGASPVALLRVLLAHLHRLRAARAAMAQDGLSAADAVKGLRPPVFFRRAPGVTKAVSLWPAAALDAAAARSSAVERDCKRSAMPDTALVREHFARLARESMRLSGRPSAGRR</sequence>
<evidence type="ECO:0000256" key="6">
    <source>
        <dbReference type="ARBA" id="ARBA00034754"/>
    </source>
</evidence>
<evidence type="ECO:0000313" key="8">
    <source>
        <dbReference type="EMBL" id="MBB3172301.1"/>
    </source>
</evidence>
<dbReference type="GO" id="GO:0006261">
    <property type="term" value="P:DNA-templated DNA replication"/>
    <property type="evidence" value="ECO:0007669"/>
    <property type="project" value="TreeGrafter"/>
</dbReference>
<reference evidence="8 10" key="2">
    <citation type="submission" date="2020-08" db="EMBL/GenBank/DDBJ databases">
        <title>Genomic Encyclopedia of Type Strains, Phase III (KMG-III): the genomes of soil and plant-associated and newly described type strains.</title>
        <authorList>
            <person name="Whitman W."/>
        </authorList>
    </citation>
    <scope>NUCLEOTIDE SEQUENCE [LARGE SCALE GENOMIC DNA]</scope>
    <source>
        <strain evidence="8 10">CECT 8088</strain>
    </source>
</reference>
<evidence type="ECO:0000256" key="2">
    <source>
        <dbReference type="ARBA" id="ARBA00022679"/>
    </source>
</evidence>
<dbReference type="Proteomes" id="UP000557688">
    <property type="component" value="Unassembled WGS sequence"/>
</dbReference>
<evidence type="ECO:0000313" key="9">
    <source>
        <dbReference type="EMBL" id="NVN30356.1"/>
    </source>
</evidence>
<dbReference type="GO" id="GO:0009360">
    <property type="term" value="C:DNA polymerase III complex"/>
    <property type="evidence" value="ECO:0007669"/>
    <property type="project" value="TreeGrafter"/>
</dbReference>
<evidence type="ECO:0000256" key="7">
    <source>
        <dbReference type="ARBA" id="ARBA00049244"/>
    </source>
</evidence>
<keyword evidence="10" id="KW-1185">Reference proteome</keyword>
<keyword evidence="4" id="KW-0235">DNA replication</keyword>
<gene>
    <name evidence="8" type="ORF">FHR90_000107</name>
    <name evidence="9" type="ORF">HUK83_08415</name>
</gene>
<dbReference type="InterPro" id="IPR027417">
    <property type="entry name" value="P-loop_NTPase"/>
</dbReference>
<dbReference type="RefSeq" id="WP_176623823.1">
    <property type="nucleotide sequence ID" value="NZ_JABXXQ010000139.1"/>
</dbReference>
<dbReference type="InterPro" id="IPR005790">
    <property type="entry name" value="DNA_polIII_delta"/>
</dbReference>
<evidence type="ECO:0000256" key="4">
    <source>
        <dbReference type="ARBA" id="ARBA00022705"/>
    </source>
</evidence>
<dbReference type="PANTHER" id="PTHR34388">
    <property type="entry name" value="DNA POLYMERASE III SUBUNIT DELTA"/>
    <property type="match status" value="1"/>
</dbReference>
<evidence type="ECO:0000313" key="11">
    <source>
        <dbReference type="Proteomes" id="UP000565205"/>
    </source>
</evidence>
<dbReference type="EC" id="2.7.7.7" evidence="1"/>
<evidence type="ECO:0000313" key="10">
    <source>
        <dbReference type="Proteomes" id="UP000557688"/>
    </source>
</evidence>
<keyword evidence="2 8" id="KW-0808">Transferase</keyword>
<dbReference type="EMBL" id="JACHXV010000001">
    <property type="protein sequence ID" value="MBB3172301.1"/>
    <property type="molecule type" value="Genomic_DNA"/>
</dbReference>
<keyword evidence="3 8" id="KW-0548">Nucleotidyltransferase</keyword>
<name>A0A839UYA0_9PROT</name>
<comment type="catalytic activity">
    <reaction evidence="7">
        <text>DNA(n) + a 2'-deoxyribonucleoside 5'-triphosphate = DNA(n+1) + diphosphate</text>
        <dbReference type="Rhea" id="RHEA:22508"/>
        <dbReference type="Rhea" id="RHEA-COMP:17339"/>
        <dbReference type="Rhea" id="RHEA-COMP:17340"/>
        <dbReference type="ChEBI" id="CHEBI:33019"/>
        <dbReference type="ChEBI" id="CHEBI:61560"/>
        <dbReference type="ChEBI" id="CHEBI:173112"/>
        <dbReference type="EC" id="2.7.7.7"/>
    </reaction>
</comment>
<dbReference type="InterPro" id="IPR008921">
    <property type="entry name" value="DNA_pol3_clamp-load_cplx_C"/>
</dbReference>
<dbReference type="SUPFAM" id="SSF52540">
    <property type="entry name" value="P-loop containing nucleoside triphosphate hydrolases"/>
    <property type="match status" value="1"/>
</dbReference>
<dbReference type="GO" id="GO:0003887">
    <property type="term" value="F:DNA-directed DNA polymerase activity"/>
    <property type="evidence" value="ECO:0007669"/>
    <property type="project" value="UniProtKB-KW"/>
</dbReference>
<dbReference type="AlphaFoldDB" id="A0A839UYA0"/>